<gene>
    <name evidence="3" type="ORF">IEZ26_06290</name>
</gene>
<dbReference type="Gene3D" id="3.40.50.720">
    <property type="entry name" value="NAD(P)-binding Rossmann-like Domain"/>
    <property type="match status" value="1"/>
</dbReference>
<feature type="domain" description="2,4-diaminopentanoate dehydrogenase C-terminal" evidence="2">
    <location>
        <begin position="142"/>
        <end position="340"/>
    </location>
</feature>
<accession>A0ABR8N7U9</accession>
<reference evidence="3 4" key="1">
    <citation type="submission" date="2020-09" db="EMBL/GenBank/DDBJ databases">
        <title>novel species in genus Nocardioides.</title>
        <authorList>
            <person name="Zhang G."/>
        </authorList>
    </citation>
    <scope>NUCLEOTIDE SEQUENCE [LARGE SCALE GENOMIC DNA]</scope>
    <source>
        <strain evidence="3 4">KCTC 39551</strain>
    </source>
</reference>
<organism evidence="3 4">
    <name type="scientific">Nocardioides cavernae</name>
    <dbReference type="NCBI Taxonomy" id="1921566"/>
    <lineage>
        <taxon>Bacteria</taxon>
        <taxon>Bacillati</taxon>
        <taxon>Actinomycetota</taxon>
        <taxon>Actinomycetes</taxon>
        <taxon>Propionibacteriales</taxon>
        <taxon>Nocardioidaceae</taxon>
        <taxon>Nocardioides</taxon>
    </lineage>
</organism>
<evidence type="ECO:0000259" key="2">
    <source>
        <dbReference type="Pfam" id="PF19328"/>
    </source>
</evidence>
<dbReference type="InterPro" id="IPR036291">
    <property type="entry name" value="NAD(P)-bd_dom_sf"/>
</dbReference>
<dbReference type="EMBL" id="JACXYZ010000001">
    <property type="protein sequence ID" value="MBD3924223.1"/>
    <property type="molecule type" value="Genomic_DNA"/>
</dbReference>
<comment type="caution">
    <text evidence="3">The sequence shown here is derived from an EMBL/GenBank/DDBJ whole genome shotgun (WGS) entry which is preliminary data.</text>
</comment>
<dbReference type="InterPro" id="IPR045760">
    <property type="entry name" value="DAP_DH_C"/>
</dbReference>
<dbReference type="InterPro" id="IPR000683">
    <property type="entry name" value="Gfo/Idh/MocA-like_OxRdtase_N"/>
</dbReference>
<evidence type="ECO:0000313" key="3">
    <source>
        <dbReference type="EMBL" id="MBD3924223.1"/>
    </source>
</evidence>
<dbReference type="SUPFAM" id="SSF51735">
    <property type="entry name" value="NAD(P)-binding Rossmann-fold domains"/>
    <property type="match status" value="1"/>
</dbReference>
<dbReference type="RefSeq" id="WP_191194011.1">
    <property type="nucleotide sequence ID" value="NZ_JACXYZ010000001.1"/>
</dbReference>
<proteinExistence type="predicted"/>
<protein>
    <submittedName>
        <fullName evidence="3">Gfo/Idh/MocA family oxidoreductase</fullName>
    </submittedName>
</protein>
<keyword evidence="4" id="KW-1185">Reference proteome</keyword>
<evidence type="ECO:0000259" key="1">
    <source>
        <dbReference type="Pfam" id="PF01408"/>
    </source>
</evidence>
<feature type="domain" description="Gfo/Idh/MocA-like oxidoreductase N-terminal" evidence="1">
    <location>
        <begin position="6"/>
        <end position="102"/>
    </location>
</feature>
<sequence length="347" mass="36168">MTENTKIAICGLGSIGKAAARLLIDHRSGYDLVAAITKDAKDQGRPLGEVAGSRTAHDLVVGSETEEVLAAQPDVVLVMTGSFLRDTADLVQQFAEAGVSVISPCEELAFPFTRDADLAAQLDKVASASGATVLGTGVNPGFIFDTFLATASGCSWDVASIRGRRVVDVIGFGENIHRRLGIGYTPEEFDAGHADGSIAGHVGFPESIQIVAERLGITLDGPVEETFEAMVAETNAPSGYGGVPAGRTEGFVQRATGRVGGEPKIEFELILHLRPQASGLEPADTFEIEGEHPVRVQLSPGMDAIPATSAQIVNSIPGVLGAGPGVKTVKDIPAATAWSDLNTLMLR</sequence>
<dbReference type="CDD" id="cd24146">
    <property type="entry name" value="nat-AmDH_N_like"/>
    <property type="match status" value="1"/>
</dbReference>
<dbReference type="Proteomes" id="UP000618818">
    <property type="component" value="Unassembled WGS sequence"/>
</dbReference>
<dbReference type="Pfam" id="PF01408">
    <property type="entry name" value="GFO_IDH_MocA"/>
    <property type="match status" value="1"/>
</dbReference>
<evidence type="ECO:0000313" key="4">
    <source>
        <dbReference type="Proteomes" id="UP000618818"/>
    </source>
</evidence>
<dbReference type="Pfam" id="PF19328">
    <property type="entry name" value="DAP_DH_C"/>
    <property type="match status" value="1"/>
</dbReference>
<name>A0ABR8N7U9_9ACTN</name>